<comment type="caution">
    <text evidence="3">The sequence shown here is derived from an EMBL/GenBank/DDBJ whole genome shotgun (WGS) entry which is preliminary data.</text>
</comment>
<dbReference type="PROSITE" id="PS51371">
    <property type="entry name" value="CBS"/>
    <property type="match status" value="1"/>
</dbReference>
<name>D5RBA1_FUSN2</name>
<accession>D5RBA1</accession>
<dbReference type="SUPFAM" id="SSF54631">
    <property type="entry name" value="CBS-domain pair"/>
    <property type="match status" value="1"/>
</dbReference>
<evidence type="ECO:0000259" key="2">
    <source>
        <dbReference type="PROSITE" id="PS51371"/>
    </source>
</evidence>
<reference evidence="3 4" key="1">
    <citation type="submission" date="2010-04" db="EMBL/GenBank/DDBJ databases">
        <authorList>
            <person name="Qin X."/>
            <person name="Bachman B."/>
            <person name="Battles P."/>
            <person name="Bell A."/>
            <person name="Bess C."/>
            <person name="Bickham C."/>
            <person name="Chaboub L."/>
            <person name="Chen D."/>
            <person name="Coyle M."/>
            <person name="Deiros D.R."/>
            <person name="Dinh H."/>
            <person name="Forbes L."/>
            <person name="Fowler G."/>
            <person name="Francisco L."/>
            <person name="Fu Q."/>
            <person name="Gubbala S."/>
            <person name="Hale W."/>
            <person name="Han Y."/>
            <person name="Hemphill L."/>
            <person name="Highlander S.K."/>
            <person name="Hirani K."/>
            <person name="Hogues M."/>
            <person name="Jackson L."/>
            <person name="Jakkamsetti A."/>
            <person name="Javaid M."/>
            <person name="Jiang H."/>
            <person name="Korchina V."/>
            <person name="Kovar C."/>
            <person name="Lara F."/>
            <person name="Lee S."/>
            <person name="Mata R."/>
            <person name="Mathew T."/>
            <person name="Moen C."/>
            <person name="Morales K."/>
            <person name="Munidasa M."/>
            <person name="Nazareth L."/>
            <person name="Ngo R."/>
            <person name="Nguyen L."/>
            <person name="Okwuonu G."/>
            <person name="Ongeri F."/>
            <person name="Patil S."/>
            <person name="Petrosino J."/>
            <person name="Pham C."/>
            <person name="Pham P."/>
            <person name="Pu L.-L."/>
            <person name="Puazo M."/>
            <person name="Raj R."/>
            <person name="Reid J."/>
            <person name="Rouhana J."/>
            <person name="Saada N."/>
            <person name="Shang Y."/>
            <person name="Simmons D."/>
            <person name="Thornton R."/>
            <person name="Warren J."/>
            <person name="Weissenberger G."/>
            <person name="Zhang J."/>
            <person name="Zhang L."/>
            <person name="Zhou C."/>
            <person name="Zhu D."/>
            <person name="Muzny D."/>
            <person name="Worley K."/>
            <person name="Gibbs R."/>
        </authorList>
    </citation>
    <scope>NUCLEOTIDE SEQUENCE [LARGE SCALE GENOMIC DNA]</scope>
    <source>
        <strain evidence="4">ATCC 23726 / VPI 4351</strain>
    </source>
</reference>
<proteinExistence type="predicted"/>
<dbReference type="InterPro" id="IPR000644">
    <property type="entry name" value="CBS_dom"/>
</dbReference>
<evidence type="ECO:0000256" key="1">
    <source>
        <dbReference type="PROSITE-ProRule" id="PRU00703"/>
    </source>
</evidence>
<feature type="domain" description="CBS" evidence="2">
    <location>
        <begin position="112"/>
        <end position="170"/>
    </location>
</feature>
<keyword evidence="1" id="KW-0129">CBS domain</keyword>
<dbReference type="SMART" id="SM00116">
    <property type="entry name" value="CBS"/>
    <property type="match status" value="1"/>
</dbReference>
<evidence type="ECO:0000313" key="3">
    <source>
        <dbReference type="EMBL" id="EFG95879.1"/>
    </source>
</evidence>
<evidence type="ECO:0000313" key="4">
    <source>
        <dbReference type="Proteomes" id="UP000003643"/>
    </source>
</evidence>
<dbReference type="AlphaFoldDB" id="D5RBA1"/>
<dbReference type="Proteomes" id="UP000003643">
    <property type="component" value="Unassembled WGS sequence"/>
</dbReference>
<dbReference type="InterPro" id="IPR046342">
    <property type="entry name" value="CBS_dom_sf"/>
</dbReference>
<gene>
    <name evidence="3" type="ORF">HMPREF0397_0486</name>
</gene>
<organism evidence="3 4">
    <name type="scientific">Fusobacterium nucleatum subsp. nucleatum (strain ATCC 23726 / VPI 4351)</name>
    <dbReference type="NCBI Taxonomy" id="525283"/>
    <lineage>
        <taxon>Bacteria</taxon>
        <taxon>Fusobacteriati</taxon>
        <taxon>Fusobacteriota</taxon>
        <taxon>Fusobacteriia</taxon>
        <taxon>Fusobacteriales</taxon>
        <taxon>Fusobacteriaceae</taxon>
        <taxon>Fusobacterium</taxon>
    </lineage>
</organism>
<sequence>MKKYVKKYIKERRYMEDSISIFRELCNRFEDLVRTKDKIEDAEGVFHHFSIQKENKKFKQDIEVIRKIRNLISHGECKIDGKVAIKINENIIKKFKEIINFLENPPLVTSRYITKMFVVDLEEKLETLIKVMNEKKISHVPVLDKDKKLIGVFSENTIFSKLSDDEIIEIGKEYKVKDYEKYIKIENHSSEYFDFIKRNEELSVAQTLFNKSIKSDKKLVMIFITENGKKSEKILGILTPWDLLDM</sequence>
<dbReference type="Gene3D" id="3.10.580.10">
    <property type="entry name" value="CBS-domain"/>
    <property type="match status" value="1"/>
</dbReference>
<dbReference type="Pfam" id="PF00571">
    <property type="entry name" value="CBS"/>
    <property type="match status" value="1"/>
</dbReference>
<dbReference type="EMBL" id="ADVK01000017">
    <property type="protein sequence ID" value="EFG95879.1"/>
    <property type="molecule type" value="Genomic_DNA"/>
</dbReference>
<protein>
    <submittedName>
        <fullName evidence="3">CBS domain protein</fullName>
    </submittedName>
</protein>